<evidence type="ECO:0000256" key="11">
    <source>
        <dbReference type="SAM" id="MobiDB-lite"/>
    </source>
</evidence>
<dbReference type="Pfam" id="PF14492">
    <property type="entry name" value="EFG_III"/>
    <property type="match status" value="1"/>
</dbReference>
<proteinExistence type="predicted"/>
<dbReference type="AlphaFoldDB" id="A5DU44"/>
<dbReference type="VEuPathDB" id="FungiDB:LELG_00880"/>
<dbReference type="GO" id="GO:0005525">
    <property type="term" value="F:GTP binding"/>
    <property type="evidence" value="ECO:0007669"/>
    <property type="project" value="UniProtKB-KW"/>
</dbReference>
<dbReference type="GeneID" id="5234867"/>
<dbReference type="Pfam" id="PF00009">
    <property type="entry name" value="GTP_EFTU"/>
    <property type="match status" value="1"/>
</dbReference>
<comment type="subcellular location">
    <subcellularLocation>
        <location evidence="1">Cytoplasm</location>
    </subcellularLocation>
</comment>
<feature type="domain" description="Tr-type G" evidence="12">
    <location>
        <begin position="16"/>
        <end position="351"/>
    </location>
</feature>
<dbReference type="HOGENOM" id="CLU_002794_3_1_1"/>
<evidence type="ECO:0000313" key="14">
    <source>
        <dbReference type="Proteomes" id="UP000001996"/>
    </source>
</evidence>
<dbReference type="CDD" id="cd01681">
    <property type="entry name" value="aeEF2_snRNP_like_IV"/>
    <property type="match status" value="1"/>
</dbReference>
<dbReference type="CDD" id="cd16268">
    <property type="entry name" value="EF2_II"/>
    <property type="match status" value="1"/>
</dbReference>
<evidence type="ECO:0000256" key="4">
    <source>
        <dbReference type="ARBA" id="ARBA00022741"/>
    </source>
</evidence>
<dbReference type="NCBIfam" id="TIGR00231">
    <property type="entry name" value="small_GTP"/>
    <property type="match status" value="1"/>
</dbReference>
<feature type="region of interest" description="Disordered" evidence="11">
    <location>
        <begin position="89"/>
        <end position="114"/>
    </location>
</feature>
<reference evidence="13 14" key="1">
    <citation type="journal article" date="2009" name="Nature">
        <title>Evolution of pathogenicity and sexual reproduction in eight Candida genomes.</title>
        <authorList>
            <person name="Butler G."/>
            <person name="Rasmussen M.D."/>
            <person name="Lin M.F."/>
            <person name="Santos M.A."/>
            <person name="Sakthikumar S."/>
            <person name="Munro C.A."/>
            <person name="Rheinbay E."/>
            <person name="Grabherr M."/>
            <person name="Forche A."/>
            <person name="Reedy J.L."/>
            <person name="Agrafioti I."/>
            <person name="Arnaud M.B."/>
            <person name="Bates S."/>
            <person name="Brown A.J."/>
            <person name="Brunke S."/>
            <person name="Costanzo M.C."/>
            <person name="Fitzpatrick D.A."/>
            <person name="de Groot P.W."/>
            <person name="Harris D."/>
            <person name="Hoyer L.L."/>
            <person name="Hube B."/>
            <person name="Klis F.M."/>
            <person name="Kodira C."/>
            <person name="Lennard N."/>
            <person name="Logue M.E."/>
            <person name="Martin R."/>
            <person name="Neiman A.M."/>
            <person name="Nikolaou E."/>
            <person name="Quail M.A."/>
            <person name="Quinn J."/>
            <person name="Santos M.C."/>
            <person name="Schmitzberger F.F."/>
            <person name="Sherlock G."/>
            <person name="Shah P."/>
            <person name="Silverstein K.A."/>
            <person name="Skrzypek M.S."/>
            <person name="Soll D."/>
            <person name="Staggs R."/>
            <person name="Stansfield I."/>
            <person name="Stumpf M.P."/>
            <person name="Sudbery P.E."/>
            <person name="Srikantha T."/>
            <person name="Zeng Q."/>
            <person name="Berman J."/>
            <person name="Berriman M."/>
            <person name="Heitman J."/>
            <person name="Gow N.A."/>
            <person name="Lorenz M.C."/>
            <person name="Birren B.W."/>
            <person name="Kellis M."/>
            <person name="Cuomo C.A."/>
        </authorList>
    </citation>
    <scope>NUCLEOTIDE SEQUENCE [LARGE SCALE GENOMIC DNA]</scope>
    <source>
        <strain evidence="14">ATCC 11503 / BCRC 21390 / CBS 2605 / JCM 1781 / NBRC 1676 / NRRL YB-4239</strain>
    </source>
</reference>
<dbReference type="GO" id="GO:0003924">
    <property type="term" value="F:GTPase activity"/>
    <property type="evidence" value="ECO:0007669"/>
    <property type="project" value="InterPro"/>
</dbReference>
<dbReference type="InterPro" id="IPR000640">
    <property type="entry name" value="EFG_V-like"/>
</dbReference>
<keyword evidence="14" id="KW-1185">Reference proteome</keyword>
<dbReference type="PRINTS" id="PR00315">
    <property type="entry name" value="ELONGATNFCT"/>
</dbReference>
<accession>A5DU44</accession>
<evidence type="ECO:0000313" key="13">
    <source>
        <dbReference type="EMBL" id="EDK42702.1"/>
    </source>
</evidence>
<dbReference type="SUPFAM" id="SSF52540">
    <property type="entry name" value="P-loop containing nucleoside triphosphate hydrolases"/>
    <property type="match status" value="1"/>
</dbReference>
<dbReference type="InterPro" id="IPR056752">
    <property type="entry name" value="EFL1"/>
</dbReference>
<organism evidence="13 14">
    <name type="scientific">Lodderomyces elongisporus (strain ATCC 11503 / CBS 2605 / JCM 1781 / NBRC 1676 / NRRL YB-4239)</name>
    <name type="common">Yeast</name>
    <name type="synonym">Saccharomyces elongisporus</name>
    <dbReference type="NCBI Taxonomy" id="379508"/>
    <lineage>
        <taxon>Eukaryota</taxon>
        <taxon>Fungi</taxon>
        <taxon>Dikarya</taxon>
        <taxon>Ascomycota</taxon>
        <taxon>Saccharomycotina</taxon>
        <taxon>Pichiomycetes</taxon>
        <taxon>Debaryomycetaceae</taxon>
        <taxon>Candida/Lodderomyces clade</taxon>
        <taxon>Lodderomyces</taxon>
    </lineage>
</organism>
<evidence type="ECO:0000256" key="5">
    <source>
        <dbReference type="ARBA" id="ARBA00022801"/>
    </source>
</evidence>
<dbReference type="KEGG" id="lel:PVL30_000847"/>
<dbReference type="InterPro" id="IPR005225">
    <property type="entry name" value="Small_GTP-bd"/>
</dbReference>
<dbReference type="PANTHER" id="PTHR42908:SF3">
    <property type="entry name" value="ELONGATION FACTOR-LIKE GTPASE 1"/>
    <property type="match status" value="1"/>
</dbReference>
<dbReference type="STRING" id="379508.A5DU44"/>
<dbReference type="InterPro" id="IPR014721">
    <property type="entry name" value="Ribsml_uS5_D2-typ_fold_subgr"/>
</dbReference>
<dbReference type="Pfam" id="PF00679">
    <property type="entry name" value="EFG_C"/>
    <property type="match status" value="1"/>
</dbReference>
<dbReference type="FunFam" id="3.30.70.870:FF:000002">
    <property type="entry name" value="Translation elongation factor 2"/>
    <property type="match status" value="1"/>
</dbReference>
<dbReference type="SMART" id="SM00838">
    <property type="entry name" value="EFG_C"/>
    <property type="match status" value="1"/>
</dbReference>
<dbReference type="Pfam" id="PF25118">
    <property type="entry name" value="EFL1"/>
    <property type="match status" value="1"/>
</dbReference>
<dbReference type="Gene3D" id="3.30.230.10">
    <property type="match status" value="1"/>
</dbReference>
<evidence type="ECO:0000256" key="6">
    <source>
        <dbReference type="ARBA" id="ARBA00023134"/>
    </source>
</evidence>
<dbReference type="InterPro" id="IPR020568">
    <property type="entry name" value="Ribosomal_Su5_D2-typ_SF"/>
</dbReference>
<dbReference type="OrthoDB" id="364892at2759"/>
<dbReference type="Proteomes" id="UP000001996">
    <property type="component" value="Unassembled WGS sequence"/>
</dbReference>
<dbReference type="OMA" id="FARCDIQ"/>
<keyword evidence="6" id="KW-0342">GTP-binding</keyword>
<dbReference type="PANTHER" id="PTHR42908">
    <property type="entry name" value="TRANSLATION ELONGATION FACTOR-RELATED"/>
    <property type="match status" value="1"/>
</dbReference>
<keyword evidence="10" id="KW-0175">Coiled coil</keyword>
<gene>
    <name evidence="13" type="ORF">LELG_00880</name>
</gene>
<dbReference type="Gene3D" id="3.30.70.870">
    <property type="entry name" value="Elongation Factor G (Translational Gtpase), domain 3"/>
    <property type="match status" value="1"/>
</dbReference>
<comment type="catalytic activity">
    <reaction evidence="7">
        <text>GTP + H2O = GDP + phosphate + H(+)</text>
        <dbReference type="Rhea" id="RHEA:19669"/>
        <dbReference type="ChEBI" id="CHEBI:15377"/>
        <dbReference type="ChEBI" id="CHEBI:15378"/>
        <dbReference type="ChEBI" id="CHEBI:37565"/>
        <dbReference type="ChEBI" id="CHEBI:43474"/>
        <dbReference type="ChEBI" id="CHEBI:58189"/>
    </reaction>
</comment>
<dbReference type="InterPro" id="IPR041095">
    <property type="entry name" value="EFG_II"/>
</dbReference>
<evidence type="ECO:0000256" key="10">
    <source>
        <dbReference type="SAM" id="Coils"/>
    </source>
</evidence>
<dbReference type="EMBL" id="CH981524">
    <property type="protein sequence ID" value="EDK42702.1"/>
    <property type="molecule type" value="Genomic_DNA"/>
</dbReference>
<dbReference type="SUPFAM" id="SSF54211">
    <property type="entry name" value="Ribosomal protein S5 domain 2-like"/>
    <property type="match status" value="1"/>
</dbReference>
<evidence type="ECO:0000256" key="2">
    <source>
        <dbReference type="ARBA" id="ARBA00022490"/>
    </source>
</evidence>
<dbReference type="InterPro" id="IPR009000">
    <property type="entry name" value="Transl_B-barrel_sf"/>
</dbReference>
<keyword evidence="3" id="KW-0690">Ribosome biogenesis</keyword>
<name>A5DU44_LODEL</name>
<dbReference type="SUPFAM" id="SSF50447">
    <property type="entry name" value="Translation proteins"/>
    <property type="match status" value="1"/>
</dbReference>
<dbReference type="InterPro" id="IPR000795">
    <property type="entry name" value="T_Tr_GTP-bd_dom"/>
</dbReference>
<protein>
    <recommendedName>
        <fullName evidence="8">Ribosome assembly protein 1</fullName>
    </recommendedName>
    <alternativeName>
        <fullName evidence="9">Elongation factor-like 1</fullName>
    </alternativeName>
</protein>
<evidence type="ECO:0000256" key="3">
    <source>
        <dbReference type="ARBA" id="ARBA00022517"/>
    </source>
</evidence>
<evidence type="ECO:0000256" key="7">
    <source>
        <dbReference type="ARBA" id="ARBA00048548"/>
    </source>
</evidence>
<dbReference type="CDD" id="cd04096">
    <property type="entry name" value="eEF2_snRNP_like_C"/>
    <property type="match status" value="1"/>
</dbReference>
<dbReference type="InParanoid" id="A5DU44"/>
<evidence type="ECO:0000256" key="9">
    <source>
        <dbReference type="ARBA" id="ARBA00081809"/>
    </source>
</evidence>
<dbReference type="Gene3D" id="2.40.30.10">
    <property type="entry name" value="Translation factors"/>
    <property type="match status" value="1"/>
</dbReference>
<feature type="coiled-coil region" evidence="10">
    <location>
        <begin position="464"/>
        <end position="498"/>
    </location>
</feature>
<evidence type="ECO:0000256" key="8">
    <source>
        <dbReference type="ARBA" id="ARBA00068031"/>
    </source>
</evidence>
<keyword evidence="2" id="KW-0963">Cytoplasm</keyword>
<dbReference type="eggNOG" id="KOG0467">
    <property type="taxonomic scope" value="Eukaryota"/>
</dbReference>
<dbReference type="SUPFAM" id="SSF54980">
    <property type="entry name" value="EF-G C-terminal domain-like"/>
    <property type="match status" value="2"/>
</dbReference>
<keyword evidence="5" id="KW-0378">Hydrolase</keyword>
<keyword evidence="4" id="KW-0547">Nucleotide-binding</keyword>
<dbReference type="InterPro" id="IPR035647">
    <property type="entry name" value="EFG_III/V"/>
</dbReference>
<dbReference type="GO" id="GO:0005829">
    <property type="term" value="C:cytosol"/>
    <property type="evidence" value="ECO:0007669"/>
    <property type="project" value="TreeGrafter"/>
</dbReference>
<dbReference type="FunCoup" id="A5DU44">
    <property type="interactions" value="786"/>
</dbReference>
<dbReference type="Gene3D" id="3.40.50.300">
    <property type="entry name" value="P-loop containing nucleotide triphosphate hydrolases"/>
    <property type="match status" value="1"/>
</dbReference>
<evidence type="ECO:0000256" key="1">
    <source>
        <dbReference type="ARBA" id="ARBA00004496"/>
    </source>
</evidence>
<dbReference type="Gene3D" id="3.30.70.240">
    <property type="match status" value="1"/>
</dbReference>
<dbReference type="GO" id="GO:0042256">
    <property type="term" value="P:cytosolic ribosome assembly"/>
    <property type="evidence" value="ECO:0007669"/>
    <property type="project" value="TreeGrafter"/>
</dbReference>
<dbReference type="CDD" id="cd01885">
    <property type="entry name" value="EF2"/>
    <property type="match status" value="1"/>
</dbReference>
<dbReference type="GO" id="GO:1990904">
    <property type="term" value="C:ribonucleoprotein complex"/>
    <property type="evidence" value="ECO:0007669"/>
    <property type="project" value="TreeGrafter"/>
</dbReference>
<dbReference type="GO" id="GO:0043022">
    <property type="term" value="F:ribosome binding"/>
    <property type="evidence" value="ECO:0007669"/>
    <property type="project" value="TreeGrafter"/>
</dbReference>
<sequence>MKISVDTINKLQHDASCIRNICILAHVDHGKTTLSDSLLATNGIISQRMAGKVRYLDSREDEQTRGITMEASAISLYFKVMKVNNAGDKHQANGEKGVDSHDDGESHENKPEPKIKEHLINLIDSPGHIDFSSEVSTSSRLCDGAIVLVDAVEGVCSQTINVLRQCWIDNLKPLLVINKIDRLIIEWKMSPLEAYQHVSRIIEQVNSVIGSFYAGDRLEDDLNWREAGEIGEFVEKDDEHLYFTPERNNVIFASAVDGWAFSINTFARIYLKKLGFSQAVLAKTLWGDFHLDMKNKKILPGKKIKSKQSKPLFVSLILEPIWAVYQNCVIERDQEKLEKIIEKLQAKLSPRDLKSKDHKQVLNQIMTQWIPLSHAVLGAVIDYLPSPVIAQKEKTDKLLNESLYASIQSKSELDTVAHSKIVQSMRDCDSSLADQQTVAYVSKLISVPNAELPKDTIPGSEATADELKERSRIARELAKRASEEAAAAQQDLQISTESDLYNVKASKDPFQWEFEEEDFEIGNAAANDEDDIATANDETLIGFTRVYSGALYKGQRITVVGPKYNPALSQDDPGNQSQLVHEVEIKDLFLIMGRELVRMEQVPAGNIVGVVGLDEALLKNGTLSSNIPLDQPYINLASTSTMIHNKPIMKIAVEPANPSKLAKLERGLDLLSKADPILEWYVDDESGELIVCVAGELHLERCLKDLEERFAKGCEVTVKEPVIPFRETLADDKINADSQELQDNGTDESLVEDDLVQLKFDVKPLPKSITSFLIQNEATISSMVRNRAAPGNTDNNKEVKRSFKENLINLFDEEKEEFNCDYMDSTQLVDNIISFGPKRIGPNIFIDGTHSFRHILETEVKEKFDYETQILGGVQLAMNEGPLAAEPLQGLAVVITKAQITTQLGEEKKFVNTGRIINQTKNLIHKEFLKKSPRLMLAMYTCEIQAATEVLGKVYAVVQKREGSIISEEMKEGTPFFTIVARVPVIQAFGFSEDIRKKTSGAASPQLVFDGFDMLDFDPFWVPQTEEELEELGEFAERENIARRYMNKIRRRKGLFVDEKVVNKAEKQRTLKKD</sequence>
<dbReference type="PROSITE" id="PS51722">
    <property type="entry name" value="G_TR_2"/>
    <property type="match status" value="1"/>
</dbReference>
<dbReference type="InterPro" id="IPR027417">
    <property type="entry name" value="P-loop_NTPase"/>
</dbReference>
<dbReference type="FunFam" id="3.30.70.240:FF:000006">
    <property type="entry name" value="Elongation factor like GTPase 1"/>
    <property type="match status" value="1"/>
</dbReference>
<dbReference type="FunFam" id="3.40.50.300:FF:000746">
    <property type="entry name" value="Ribosome assembly protein 1"/>
    <property type="match status" value="1"/>
</dbReference>
<evidence type="ECO:0000259" key="12">
    <source>
        <dbReference type="PROSITE" id="PS51722"/>
    </source>
</evidence>